<evidence type="ECO:0000313" key="1">
    <source>
        <dbReference type="EMBL" id="GAM80612.1"/>
    </source>
</evidence>
<proteinExistence type="predicted"/>
<organism evidence="1 2">
    <name type="scientific">Lactococcus lactis subsp. lactis</name>
    <name type="common">Streptococcus lactis</name>
    <dbReference type="NCBI Taxonomy" id="1360"/>
    <lineage>
        <taxon>Bacteria</taxon>
        <taxon>Bacillati</taxon>
        <taxon>Bacillota</taxon>
        <taxon>Bacilli</taxon>
        <taxon>Lactobacillales</taxon>
        <taxon>Streptococcaceae</taxon>
        <taxon>Lactococcus</taxon>
    </lineage>
</organism>
<dbReference type="EMBL" id="BBSI01000023">
    <property type="protein sequence ID" value="GAM80612.1"/>
    <property type="molecule type" value="Genomic_DNA"/>
</dbReference>
<name>A0A0B8QUD2_LACLL</name>
<protein>
    <submittedName>
        <fullName evidence="1">Uncharacterized protein</fullName>
    </submittedName>
</protein>
<sequence>MTDRTVREFLIQSVTYNQQLLSVSLFLQHFLTKGQNGTSCGN</sequence>
<comment type="caution">
    <text evidence="1">The sequence shown here is derived from an EMBL/GenBank/DDBJ whole genome shotgun (WGS) entry which is preliminary data.</text>
</comment>
<accession>A0A0B8QUD2</accession>
<dbReference type="AlphaFoldDB" id="A0A0B8QUD2"/>
<evidence type="ECO:0000313" key="2">
    <source>
        <dbReference type="Proteomes" id="UP000031847"/>
    </source>
</evidence>
<gene>
    <name evidence="1" type="ORF">JCM5805K_1723</name>
</gene>
<dbReference type="PATRIC" id="fig|1360.111.peg.1122"/>
<reference evidence="1 2" key="1">
    <citation type="submission" date="2015-01" db="EMBL/GenBank/DDBJ databases">
        <title>Lactococcus lactis subsp.lactis JCM 5805 whole genome shotgun sequence.</title>
        <authorList>
            <person name="Fujii T."/>
            <person name="Tomita Y."/>
            <person name="Ikushima S."/>
            <person name="Fujiwara D."/>
        </authorList>
    </citation>
    <scope>NUCLEOTIDE SEQUENCE [LARGE SCALE GENOMIC DNA]</scope>
    <source>
        <strain evidence="1 2">JCM 5805</strain>
    </source>
</reference>
<dbReference type="Proteomes" id="UP000031847">
    <property type="component" value="Unassembled WGS sequence"/>
</dbReference>